<dbReference type="RefSeq" id="WP_279386017.1">
    <property type="nucleotide sequence ID" value="NZ_LT669839.1"/>
</dbReference>
<reference evidence="1 2" key="1">
    <citation type="submission" date="2016-11" db="EMBL/GenBank/DDBJ databases">
        <authorList>
            <person name="Manzoor S."/>
        </authorList>
    </citation>
    <scope>NUCLEOTIDE SEQUENCE [LARGE SCALE GENOMIC DNA]</scope>
    <source>
        <strain evidence="1">Clostridium ultunense strain Esp</strain>
    </source>
</reference>
<dbReference type="Proteomes" id="UP000245423">
    <property type="component" value="Chromosome 1"/>
</dbReference>
<name>A0A1M4PJ58_9FIRM</name>
<evidence type="ECO:0000313" key="2">
    <source>
        <dbReference type="Proteomes" id="UP000245423"/>
    </source>
</evidence>
<evidence type="ECO:0000313" key="1">
    <source>
        <dbReference type="EMBL" id="SHD75486.1"/>
    </source>
</evidence>
<sequence>MKAIGTSSGIALGKVLVYKEPEIIIEKKESRRYRPRIRKAR</sequence>
<dbReference type="AlphaFoldDB" id="A0A1M4PJ58"/>
<proteinExistence type="predicted"/>
<organism evidence="1 2">
    <name type="scientific">[Clostridium] ultunense Esp</name>
    <dbReference type="NCBI Taxonomy" id="1288971"/>
    <lineage>
        <taxon>Bacteria</taxon>
        <taxon>Bacillati</taxon>
        <taxon>Bacillota</taxon>
        <taxon>Tissierellia</taxon>
        <taxon>Tissierellales</taxon>
        <taxon>Tepidimicrobiaceae</taxon>
        <taxon>Schnuerera</taxon>
    </lineage>
</organism>
<gene>
    <name evidence="1" type="ORF">CUESP1_0087</name>
</gene>
<accession>A0A1M4PJ58</accession>
<protein>
    <submittedName>
        <fullName evidence="1">Uncharacterized protein</fullName>
    </submittedName>
</protein>
<keyword evidence="2" id="KW-1185">Reference proteome</keyword>
<dbReference type="EMBL" id="LT669839">
    <property type="protein sequence ID" value="SHD75486.1"/>
    <property type="molecule type" value="Genomic_DNA"/>
</dbReference>